<name>C6LM81_9FIRM</name>
<evidence type="ECO:0008006" key="6">
    <source>
        <dbReference type="Google" id="ProtNLM"/>
    </source>
</evidence>
<dbReference type="GO" id="GO:0016020">
    <property type="term" value="C:membrane"/>
    <property type="evidence" value="ECO:0007669"/>
    <property type="project" value="InterPro"/>
</dbReference>
<keyword evidence="2 3" id="KW-0472">Membrane</keyword>
<evidence type="ECO:0000256" key="2">
    <source>
        <dbReference type="ARBA" id="ARBA00023136"/>
    </source>
</evidence>
<dbReference type="PANTHER" id="PTHR22550">
    <property type="entry name" value="SPORE GERMINATION PROTEIN"/>
    <property type="match status" value="1"/>
</dbReference>
<feature type="transmembrane region" description="Helical" evidence="3">
    <location>
        <begin position="441"/>
        <end position="467"/>
    </location>
</feature>
<dbReference type="PANTHER" id="PTHR22550:SF9">
    <property type="entry name" value="STAGE V SPORULATION PROTEIN AF"/>
    <property type="match status" value="1"/>
</dbReference>
<reference evidence="4" key="1">
    <citation type="submission" date="2009-07" db="EMBL/GenBank/DDBJ databases">
        <authorList>
            <person name="Weinstock G."/>
            <person name="Sodergren E."/>
            <person name="Clifton S."/>
            <person name="Fulton L."/>
            <person name="Fulton B."/>
            <person name="Courtney L."/>
            <person name="Fronick C."/>
            <person name="Harrison M."/>
            <person name="Strong C."/>
            <person name="Farmer C."/>
            <person name="Delahaunty K."/>
            <person name="Markovic C."/>
            <person name="Hall O."/>
            <person name="Minx P."/>
            <person name="Tomlinson C."/>
            <person name="Mitreva M."/>
            <person name="Nelson J."/>
            <person name="Hou S."/>
            <person name="Wollam A."/>
            <person name="Pepin K.H."/>
            <person name="Johnson M."/>
            <person name="Bhonagiri V."/>
            <person name="Nash W.E."/>
            <person name="Warren W."/>
            <person name="Chinwalla A."/>
            <person name="Mardis E.R."/>
            <person name="Wilson R.K."/>
        </authorList>
    </citation>
    <scope>NUCLEOTIDE SEQUENCE [LARGE SCALE GENOMIC DNA]</scope>
    <source>
        <strain evidence="4">DSM 14469</strain>
    </source>
</reference>
<feature type="transmembrane region" description="Helical" evidence="3">
    <location>
        <begin position="358"/>
        <end position="379"/>
    </location>
</feature>
<gene>
    <name evidence="4" type="ORF">BRYFOR_09780</name>
</gene>
<dbReference type="GO" id="GO:0009847">
    <property type="term" value="P:spore germination"/>
    <property type="evidence" value="ECO:0007669"/>
    <property type="project" value="InterPro"/>
</dbReference>
<keyword evidence="3" id="KW-1133">Transmembrane helix</keyword>
<comment type="caution">
    <text evidence="4">The sequence shown here is derived from an EMBL/GenBank/DDBJ whole genome shotgun (WGS) entry which is preliminary data.</text>
</comment>
<dbReference type="InterPro" id="IPR050768">
    <property type="entry name" value="UPF0353/GerABKA_families"/>
</dbReference>
<dbReference type="Proteomes" id="UP000005561">
    <property type="component" value="Unassembled WGS sequence"/>
</dbReference>
<evidence type="ECO:0000313" key="5">
    <source>
        <dbReference type="Proteomes" id="UP000005561"/>
    </source>
</evidence>
<comment type="similarity">
    <text evidence="1">Belongs to the GerABKA family.</text>
</comment>
<dbReference type="Pfam" id="PF03323">
    <property type="entry name" value="GerA"/>
    <property type="match status" value="1"/>
</dbReference>
<dbReference type="EMBL" id="ACCL02000039">
    <property type="protein sequence ID" value="EET58259.1"/>
    <property type="molecule type" value="Genomic_DNA"/>
</dbReference>
<accession>C6LM81</accession>
<dbReference type="STRING" id="168384.SAMN05660368_04071"/>
<evidence type="ECO:0000313" key="4">
    <source>
        <dbReference type="EMBL" id="EET58259.1"/>
    </source>
</evidence>
<dbReference type="PIRSF" id="PIRSF005690">
    <property type="entry name" value="GerBA"/>
    <property type="match status" value="1"/>
</dbReference>
<feature type="transmembrane region" description="Helical" evidence="3">
    <location>
        <begin position="319"/>
        <end position="338"/>
    </location>
</feature>
<keyword evidence="5" id="KW-1185">Reference proteome</keyword>
<keyword evidence="3" id="KW-0812">Transmembrane</keyword>
<dbReference type="eggNOG" id="COG0697">
    <property type="taxonomic scope" value="Bacteria"/>
</dbReference>
<dbReference type="InterPro" id="IPR004995">
    <property type="entry name" value="Spore_Ger"/>
</dbReference>
<dbReference type="AlphaFoldDB" id="C6LM81"/>
<evidence type="ECO:0000256" key="3">
    <source>
        <dbReference type="SAM" id="Phobius"/>
    </source>
</evidence>
<proteinExistence type="inferred from homology"/>
<protein>
    <recommendedName>
        <fullName evidence="6">Spore germination protein</fullName>
    </recommendedName>
</protein>
<organism evidence="4 5">
    <name type="scientific">Marvinbryantia formatexigens DSM 14469</name>
    <dbReference type="NCBI Taxonomy" id="478749"/>
    <lineage>
        <taxon>Bacteria</taxon>
        <taxon>Bacillati</taxon>
        <taxon>Bacillota</taxon>
        <taxon>Clostridia</taxon>
        <taxon>Lachnospirales</taxon>
        <taxon>Lachnospiraceae</taxon>
        <taxon>Marvinbryantia</taxon>
    </lineage>
</organism>
<evidence type="ECO:0000256" key="1">
    <source>
        <dbReference type="ARBA" id="ARBA00005278"/>
    </source>
</evidence>
<sequence>MLVIPFEPDIICIKKNSFGEAITDNPTKEFFIMKEMISEDLYENMEYFHEKLQVTKNFDMIYRMLSVGGRDACLYFIEGYIKDDIMEKLLEFFHSLTPEDLPQTSHELTHSYIPYVEVDMVQEKEQIITNILSGVVCLLIDGYDKCFAIDCRSYPMRSVEEPDKDKTLRGSKDGFVETVVFNTALIRRRIRSPQLTMEMLSAGESSRSNIVLCYMQGRADEALVQKLRERIESLQVDALPMSQESLAEAIYKRKWFNPFPKFKYTQRPDTTSASLLEGKIAILVDNAPTAILLPVTIFDIMEDADDFYFPPLTGSYLRFSRFVIAFLSLLLTPVWLLFMQNPQWIPPWLDFIKVADTVYVPILLQLLILEFAIDGLKLAAVNTPQTLSTPLSVIAGIVVGEFAVKSGWFNSETMLYMAFVAIANYTQSNFELGYALKFMRILLLVLVGIFGGWGLAAGILICVLCIACNRTVSGTSYLYPLIPFDGRQLARRLFKKRTA</sequence>